<feature type="transmembrane region" description="Helical" evidence="2">
    <location>
        <begin position="147"/>
        <end position="165"/>
    </location>
</feature>
<feature type="transmembrane region" description="Helical" evidence="2">
    <location>
        <begin position="29"/>
        <end position="55"/>
    </location>
</feature>
<protein>
    <recommendedName>
        <fullName evidence="5">Integral membrane protein</fullName>
    </recommendedName>
</protein>
<keyword evidence="4" id="KW-1185">Reference proteome</keyword>
<evidence type="ECO:0000256" key="2">
    <source>
        <dbReference type="SAM" id="Phobius"/>
    </source>
</evidence>
<evidence type="ECO:0000313" key="4">
    <source>
        <dbReference type="Proteomes" id="UP000179642"/>
    </source>
</evidence>
<reference evidence="3 4" key="1">
    <citation type="submission" date="2016-10" db="EMBL/GenBank/DDBJ databases">
        <title>Genome sequence of Streptomyces sp. MUSC 1.</title>
        <authorList>
            <person name="Lee L.-H."/>
            <person name="Ser H.-L."/>
            <person name="Law J.W.-F."/>
        </authorList>
    </citation>
    <scope>NUCLEOTIDE SEQUENCE [LARGE SCALE GENOMIC DNA]</scope>
    <source>
        <strain evidence="3 4">MUSC 1</strain>
    </source>
</reference>
<feature type="compositionally biased region" description="Low complexity" evidence="1">
    <location>
        <begin position="588"/>
        <end position="598"/>
    </location>
</feature>
<proteinExistence type="predicted"/>
<evidence type="ECO:0000313" key="3">
    <source>
        <dbReference type="EMBL" id="OIK04953.1"/>
    </source>
</evidence>
<feature type="transmembrane region" description="Helical" evidence="2">
    <location>
        <begin position="381"/>
        <end position="402"/>
    </location>
</feature>
<feature type="transmembrane region" description="Helical" evidence="2">
    <location>
        <begin position="342"/>
        <end position="360"/>
    </location>
</feature>
<sequence length="616" mass="63375">MAGVTLMTARRRPSLSTLLTRLRDRSPGLAASLLGGAVAAGLGLGSLAVLVMGLWVLSPYPDSGPGGALHVAAALWLLAHGVELVRTDTLSGAHLPVGVTPLLLLALPVWLVYRAARDGVDAPADSDCDFDLRCDADAPPLVPARTVWTGVVLGYLAVGFPAALYCAGAELRPSWPWVAMCLPLVVAVTAAVGVWTAYGRPREPVLKVWRMLPGQVRRPVSGTDGWRRLGTAVRAAGAATAVLLGGGAALVGASTVWHGGAARASFLQLTEGWTGRCAVLLLGVALVPNAAMWAASYALGPGFLLGAGHLVHPFASHPAPLLPPFPLLAAVPDAGAGSQLNWAAGAVPVAAGLTAGWFVARGALERPARQGERAAARWSAARTAGVVLLTALVCGAGCMLLAELSGGPLGVAALARFGPVGWRTGGAAAVWTAVFGMPVALVVRAWRLRTWWVRGGAMPAQDREGEQTEAEEQGRQGRAEGEAASGAGQQGAPETKDDAGGRGRTKGAAKGKEAESGSVGPGVPEEELYDFLPADDPYPPGWHDDLARTSRWAALRETAVRRETGDETAARRETGDETAVRRETADETTGPEATAGPDGPAPDPEDVPPPPPAEAP</sequence>
<evidence type="ECO:0008006" key="5">
    <source>
        <dbReference type="Google" id="ProtNLM"/>
    </source>
</evidence>
<feature type="transmembrane region" description="Helical" evidence="2">
    <location>
        <begin position="177"/>
        <end position="198"/>
    </location>
</feature>
<feature type="region of interest" description="Disordered" evidence="1">
    <location>
        <begin position="558"/>
        <end position="616"/>
    </location>
</feature>
<feature type="compositionally biased region" description="Pro residues" evidence="1">
    <location>
        <begin position="599"/>
        <end position="616"/>
    </location>
</feature>
<keyword evidence="2" id="KW-0472">Membrane</keyword>
<organism evidence="3 4">
    <name type="scientific">Streptomyces monashensis</name>
    <dbReference type="NCBI Taxonomy" id="1678012"/>
    <lineage>
        <taxon>Bacteria</taxon>
        <taxon>Bacillati</taxon>
        <taxon>Actinomycetota</taxon>
        <taxon>Actinomycetes</taxon>
        <taxon>Kitasatosporales</taxon>
        <taxon>Streptomycetaceae</taxon>
        <taxon>Streptomyces</taxon>
    </lineage>
</organism>
<dbReference type="EMBL" id="MLYO01000024">
    <property type="protein sequence ID" value="OIK04953.1"/>
    <property type="molecule type" value="Genomic_DNA"/>
</dbReference>
<evidence type="ECO:0000256" key="1">
    <source>
        <dbReference type="SAM" id="MobiDB-lite"/>
    </source>
</evidence>
<feature type="transmembrane region" description="Helical" evidence="2">
    <location>
        <begin position="92"/>
        <end position="113"/>
    </location>
</feature>
<feature type="transmembrane region" description="Helical" evidence="2">
    <location>
        <begin position="422"/>
        <end position="443"/>
    </location>
</feature>
<dbReference type="AlphaFoldDB" id="A0A1S2QH06"/>
<accession>A0A1S2QH06</accession>
<name>A0A1S2QH06_9ACTN</name>
<dbReference type="RefSeq" id="WP_071381157.1">
    <property type="nucleotide sequence ID" value="NZ_MLYO01000024.1"/>
</dbReference>
<feature type="region of interest" description="Disordered" evidence="1">
    <location>
        <begin position="458"/>
        <end position="545"/>
    </location>
</feature>
<feature type="transmembrane region" description="Helical" evidence="2">
    <location>
        <begin position="67"/>
        <end position="85"/>
    </location>
</feature>
<feature type="compositionally biased region" description="Low complexity" evidence="1">
    <location>
        <begin position="482"/>
        <end position="493"/>
    </location>
</feature>
<feature type="transmembrane region" description="Helical" evidence="2">
    <location>
        <begin position="235"/>
        <end position="257"/>
    </location>
</feature>
<keyword evidence="2" id="KW-1133">Transmembrane helix</keyword>
<feature type="compositionally biased region" description="Basic and acidic residues" evidence="1">
    <location>
        <begin position="461"/>
        <end position="481"/>
    </location>
</feature>
<dbReference type="Proteomes" id="UP000179642">
    <property type="component" value="Unassembled WGS sequence"/>
</dbReference>
<dbReference type="InterPro" id="IPR045931">
    <property type="entry name" value="DUF6350"/>
</dbReference>
<feature type="transmembrane region" description="Helical" evidence="2">
    <location>
        <begin position="278"/>
        <end position="299"/>
    </location>
</feature>
<feature type="compositionally biased region" description="Basic and acidic residues" evidence="1">
    <location>
        <begin position="558"/>
        <end position="585"/>
    </location>
</feature>
<dbReference type="Pfam" id="PF19877">
    <property type="entry name" value="DUF6350"/>
    <property type="match status" value="1"/>
</dbReference>
<keyword evidence="2" id="KW-0812">Transmembrane</keyword>
<comment type="caution">
    <text evidence="3">The sequence shown here is derived from an EMBL/GenBank/DDBJ whole genome shotgun (WGS) entry which is preliminary data.</text>
</comment>
<gene>
    <name evidence="3" type="ORF">BIV23_14110</name>
</gene>